<dbReference type="Proteomes" id="UP000289340">
    <property type="component" value="Chromosome 4"/>
</dbReference>
<name>A0A445L004_GLYSO</name>
<accession>A0A445L004</accession>
<sequence length="196" mass="22924">MIGHFSDMLTIEDKYRGQKQPQWLISGFREVVKDCKLVDLPLEGYQYTWIQKRGMMDVTKERLSEDSNHEITRPFLIDEFREALFNMNSDKASCPDKFNPTFYKRFWSTSDNALVSFKEIHHIKLKLKGKVGEVSLKVNMSKVVDYKENIYMKILSLYEKAYGQAISLAKSKVFFSRNTPPNIKDEVTSILGVLRY</sequence>
<dbReference type="EMBL" id="QZWG01000004">
    <property type="protein sequence ID" value="RZC16459.1"/>
    <property type="molecule type" value="Genomic_DNA"/>
</dbReference>
<comment type="caution">
    <text evidence="1">The sequence shown here is derived from an EMBL/GenBank/DDBJ whole genome shotgun (WGS) entry which is preliminary data.</text>
</comment>
<proteinExistence type="predicted"/>
<protein>
    <submittedName>
        <fullName evidence="1">Uncharacterized protein</fullName>
    </submittedName>
</protein>
<organism evidence="1 2">
    <name type="scientific">Glycine soja</name>
    <name type="common">Wild soybean</name>
    <dbReference type="NCBI Taxonomy" id="3848"/>
    <lineage>
        <taxon>Eukaryota</taxon>
        <taxon>Viridiplantae</taxon>
        <taxon>Streptophyta</taxon>
        <taxon>Embryophyta</taxon>
        <taxon>Tracheophyta</taxon>
        <taxon>Spermatophyta</taxon>
        <taxon>Magnoliopsida</taxon>
        <taxon>eudicotyledons</taxon>
        <taxon>Gunneridae</taxon>
        <taxon>Pentapetalae</taxon>
        <taxon>rosids</taxon>
        <taxon>fabids</taxon>
        <taxon>Fabales</taxon>
        <taxon>Fabaceae</taxon>
        <taxon>Papilionoideae</taxon>
        <taxon>50 kb inversion clade</taxon>
        <taxon>NPAAA clade</taxon>
        <taxon>indigoferoid/millettioid clade</taxon>
        <taxon>Phaseoleae</taxon>
        <taxon>Glycine</taxon>
        <taxon>Glycine subgen. Soja</taxon>
    </lineage>
</organism>
<reference evidence="1 2" key="1">
    <citation type="submission" date="2018-09" db="EMBL/GenBank/DDBJ databases">
        <title>A high-quality reference genome of wild soybean provides a powerful tool to mine soybean genomes.</title>
        <authorList>
            <person name="Xie M."/>
            <person name="Chung C.Y.L."/>
            <person name="Li M.-W."/>
            <person name="Wong F.-L."/>
            <person name="Chan T.-F."/>
            <person name="Lam H.-M."/>
        </authorList>
    </citation>
    <scope>NUCLEOTIDE SEQUENCE [LARGE SCALE GENOMIC DNA]</scope>
    <source>
        <strain evidence="2">cv. W05</strain>
        <tissue evidence="1">Hypocotyl of etiolated seedlings</tissue>
    </source>
</reference>
<dbReference type="AlphaFoldDB" id="A0A445L004"/>
<keyword evidence="2" id="KW-1185">Reference proteome</keyword>
<gene>
    <name evidence="1" type="ORF">D0Y65_009648</name>
</gene>
<evidence type="ECO:0000313" key="2">
    <source>
        <dbReference type="Proteomes" id="UP000289340"/>
    </source>
</evidence>
<evidence type="ECO:0000313" key="1">
    <source>
        <dbReference type="EMBL" id="RZC16459.1"/>
    </source>
</evidence>